<proteinExistence type="predicted"/>
<evidence type="ECO:0000313" key="3">
    <source>
        <dbReference type="Proteomes" id="UP001281410"/>
    </source>
</evidence>
<evidence type="ECO:0000313" key="2">
    <source>
        <dbReference type="EMBL" id="KAK3232512.1"/>
    </source>
</evidence>
<dbReference type="EMBL" id="JANJYJ010000001">
    <property type="protein sequence ID" value="KAK3232512.1"/>
    <property type="molecule type" value="Genomic_DNA"/>
</dbReference>
<comment type="caution">
    <text evidence="2">The sequence shown here is derived from an EMBL/GenBank/DDBJ whole genome shotgun (WGS) entry which is preliminary data.</text>
</comment>
<gene>
    <name evidence="2" type="ORF">Dsin_004393</name>
</gene>
<protein>
    <submittedName>
        <fullName evidence="2">Uncharacterized protein</fullName>
    </submittedName>
</protein>
<name>A0AAE0BAW9_9ROSI</name>
<dbReference type="AlphaFoldDB" id="A0AAE0BAW9"/>
<organism evidence="2 3">
    <name type="scientific">Dipteronia sinensis</name>
    <dbReference type="NCBI Taxonomy" id="43782"/>
    <lineage>
        <taxon>Eukaryota</taxon>
        <taxon>Viridiplantae</taxon>
        <taxon>Streptophyta</taxon>
        <taxon>Embryophyta</taxon>
        <taxon>Tracheophyta</taxon>
        <taxon>Spermatophyta</taxon>
        <taxon>Magnoliopsida</taxon>
        <taxon>eudicotyledons</taxon>
        <taxon>Gunneridae</taxon>
        <taxon>Pentapetalae</taxon>
        <taxon>rosids</taxon>
        <taxon>malvids</taxon>
        <taxon>Sapindales</taxon>
        <taxon>Sapindaceae</taxon>
        <taxon>Hippocastanoideae</taxon>
        <taxon>Acereae</taxon>
        <taxon>Dipteronia</taxon>
    </lineage>
</organism>
<keyword evidence="3" id="KW-1185">Reference proteome</keyword>
<feature type="region of interest" description="Disordered" evidence="1">
    <location>
        <begin position="49"/>
        <end position="72"/>
    </location>
</feature>
<sequence>MEERGLPLRVHDAFKLGFRGGLLRNWRRGESLHGRLEWLQTDRRTFGRRYGRRSSGKTVENGRTTSGHMSGR</sequence>
<dbReference type="Proteomes" id="UP001281410">
    <property type="component" value="Unassembled WGS sequence"/>
</dbReference>
<feature type="compositionally biased region" description="Polar residues" evidence="1">
    <location>
        <begin position="57"/>
        <end position="72"/>
    </location>
</feature>
<reference evidence="2" key="1">
    <citation type="journal article" date="2023" name="Plant J.">
        <title>Genome sequences and population genomics provide insights into the demographic history, inbreeding, and mutation load of two 'living fossil' tree species of Dipteronia.</title>
        <authorList>
            <person name="Feng Y."/>
            <person name="Comes H.P."/>
            <person name="Chen J."/>
            <person name="Zhu S."/>
            <person name="Lu R."/>
            <person name="Zhang X."/>
            <person name="Li P."/>
            <person name="Qiu J."/>
            <person name="Olsen K.M."/>
            <person name="Qiu Y."/>
        </authorList>
    </citation>
    <scope>NUCLEOTIDE SEQUENCE</scope>
    <source>
        <strain evidence="2">NBL</strain>
    </source>
</reference>
<evidence type="ECO:0000256" key="1">
    <source>
        <dbReference type="SAM" id="MobiDB-lite"/>
    </source>
</evidence>
<accession>A0AAE0BAW9</accession>